<reference evidence="1 2" key="1">
    <citation type="submission" date="2015-09" db="EMBL/GenBank/DDBJ databases">
        <authorList>
            <consortium name="Pathogen Informatics"/>
        </authorList>
    </citation>
    <scope>NUCLEOTIDE SEQUENCE [LARGE SCALE GENOMIC DNA]</scope>
    <source>
        <strain evidence="1 2">2789STDY5608854</strain>
    </source>
</reference>
<proteinExistence type="predicted"/>
<dbReference type="Proteomes" id="UP000095746">
    <property type="component" value="Unassembled WGS sequence"/>
</dbReference>
<evidence type="ECO:0000313" key="2">
    <source>
        <dbReference type="Proteomes" id="UP000095746"/>
    </source>
</evidence>
<evidence type="ECO:0000313" key="1">
    <source>
        <dbReference type="EMBL" id="CUN99333.1"/>
    </source>
</evidence>
<accession>A0A174BFR3</accession>
<name>A0A174BFR3_FLAPL</name>
<protein>
    <submittedName>
        <fullName evidence="1">Uncharacterized protein</fullName>
    </submittedName>
</protein>
<dbReference type="RefSeq" id="WP_021632916.1">
    <property type="nucleotide sequence ID" value="NZ_CAAKOI010000346.1"/>
</dbReference>
<organism evidence="1 2">
    <name type="scientific">Flavonifractor plautii</name>
    <name type="common">Fusobacterium plautii</name>
    <dbReference type="NCBI Taxonomy" id="292800"/>
    <lineage>
        <taxon>Bacteria</taxon>
        <taxon>Bacillati</taxon>
        <taxon>Bacillota</taxon>
        <taxon>Clostridia</taxon>
        <taxon>Eubacteriales</taxon>
        <taxon>Oscillospiraceae</taxon>
        <taxon>Flavonifractor</taxon>
    </lineage>
</organism>
<dbReference type="EMBL" id="CYZT01000032">
    <property type="protein sequence ID" value="CUN99333.1"/>
    <property type="molecule type" value="Genomic_DNA"/>
</dbReference>
<sequence length="133" mass="14978">MEEVKMQYRDYKRHYANCETVRGSYDASSKTIIVLVPASMMQPKRSASRFDPKRWENRGQQKKLRGYRVAVRQYNQGKDASYLLEAWGDAYACLRGEHPAPSVNKTIPGYGPAARDAAISEALQLAASGLYAE</sequence>
<gene>
    <name evidence="1" type="ORF">ERS852411_00801</name>
</gene>
<dbReference type="AlphaFoldDB" id="A0A174BFR3"/>